<proteinExistence type="predicted"/>
<dbReference type="PRINTS" id="PR00404">
    <property type="entry name" value="MADSDOMAIN"/>
</dbReference>
<feature type="domain" description="MADS-box" evidence="8">
    <location>
        <begin position="1"/>
        <end position="62"/>
    </location>
</feature>
<evidence type="ECO:0000313" key="9">
    <source>
        <dbReference type="EMBL" id="MCL7043475.1"/>
    </source>
</evidence>
<evidence type="ECO:0000256" key="7">
    <source>
        <dbReference type="SAM" id="MobiDB-lite"/>
    </source>
</evidence>
<accession>A0AA41VLF9</accession>
<keyword evidence="5" id="KW-0539">Nucleus</keyword>
<keyword evidence="6" id="KW-0175">Coiled coil</keyword>
<dbReference type="InterPro" id="IPR036879">
    <property type="entry name" value="TF_MADSbox_sf"/>
</dbReference>
<comment type="subcellular location">
    <subcellularLocation>
        <location evidence="1">Nucleus</location>
    </subcellularLocation>
</comment>
<keyword evidence="3" id="KW-0238">DNA-binding</keyword>
<protein>
    <recommendedName>
        <fullName evidence="8">MADS-box domain-containing protein</fullName>
    </recommendedName>
</protein>
<name>A0AA41VLF9_PAPNU</name>
<dbReference type="PANTHER" id="PTHR11945:SF534">
    <property type="entry name" value="MYOCYTE-SPECIFIC ENHANCER FACTOR 2"/>
    <property type="match status" value="1"/>
</dbReference>
<dbReference type="GO" id="GO:0005634">
    <property type="term" value="C:nucleus"/>
    <property type="evidence" value="ECO:0007669"/>
    <property type="project" value="UniProtKB-SubCell"/>
</dbReference>
<evidence type="ECO:0000256" key="6">
    <source>
        <dbReference type="SAM" id="Coils"/>
    </source>
</evidence>
<organism evidence="9 10">
    <name type="scientific">Papaver nudicaule</name>
    <name type="common">Iceland poppy</name>
    <dbReference type="NCBI Taxonomy" id="74823"/>
    <lineage>
        <taxon>Eukaryota</taxon>
        <taxon>Viridiplantae</taxon>
        <taxon>Streptophyta</taxon>
        <taxon>Embryophyta</taxon>
        <taxon>Tracheophyta</taxon>
        <taxon>Spermatophyta</taxon>
        <taxon>Magnoliopsida</taxon>
        <taxon>Ranunculales</taxon>
        <taxon>Papaveraceae</taxon>
        <taxon>Papaveroideae</taxon>
        <taxon>Papaver</taxon>
    </lineage>
</organism>
<keyword evidence="2" id="KW-0805">Transcription regulation</keyword>
<evidence type="ECO:0000313" key="10">
    <source>
        <dbReference type="Proteomes" id="UP001177140"/>
    </source>
</evidence>
<dbReference type="GO" id="GO:0000978">
    <property type="term" value="F:RNA polymerase II cis-regulatory region sequence-specific DNA binding"/>
    <property type="evidence" value="ECO:0007669"/>
    <property type="project" value="TreeGrafter"/>
</dbReference>
<evidence type="ECO:0000256" key="2">
    <source>
        <dbReference type="ARBA" id="ARBA00023015"/>
    </source>
</evidence>
<evidence type="ECO:0000256" key="5">
    <source>
        <dbReference type="ARBA" id="ARBA00023242"/>
    </source>
</evidence>
<evidence type="ECO:0000259" key="8">
    <source>
        <dbReference type="PROSITE" id="PS50066"/>
    </source>
</evidence>
<feature type="coiled-coil region" evidence="6">
    <location>
        <begin position="110"/>
        <end position="137"/>
    </location>
</feature>
<dbReference type="GO" id="GO:0000981">
    <property type="term" value="F:DNA-binding transcription factor activity, RNA polymerase II-specific"/>
    <property type="evidence" value="ECO:0007669"/>
    <property type="project" value="TreeGrafter"/>
</dbReference>
<dbReference type="GO" id="GO:0045893">
    <property type="term" value="P:positive regulation of DNA-templated transcription"/>
    <property type="evidence" value="ECO:0007669"/>
    <property type="project" value="UniProtKB-ARBA"/>
</dbReference>
<dbReference type="Pfam" id="PF00319">
    <property type="entry name" value="SRF-TF"/>
    <property type="match status" value="1"/>
</dbReference>
<dbReference type="SUPFAM" id="SSF55455">
    <property type="entry name" value="SRF-like"/>
    <property type="match status" value="1"/>
</dbReference>
<evidence type="ECO:0000256" key="3">
    <source>
        <dbReference type="ARBA" id="ARBA00023125"/>
    </source>
</evidence>
<dbReference type="CDD" id="cd00120">
    <property type="entry name" value="MADS"/>
    <property type="match status" value="1"/>
</dbReference>
<dbReference type="PANTHER" id="PTHR11945">
    <property type="entry name" value="MADS BOX PROTEIN"/>
    <property type="match status" value="1"/>
</dbReference>
<dbReference type="Proteomes" id="UP001177140">
    <property type="component" value="Unassembled WGS sequence"/>
</dbReference>
<sequence>MGRRKIDIEEIVDTKKRIVTFSKRRTGLERKLAQLCKLCKDTVVCLIVFSPAGRAYTYSNSPLDVCDVVERFVEEQSKGKNVRRSKNSTQCRDKTGVDDSYWWDNIDMEKLDSVEKLKAMRETLANLKQNLMTRKEKLTASSPLSSSSSTIDDMTAITEEHQTRETSSEAHPTTIGEKHETRKTSSNAHPKLDLNLYLGWHFNEETTTSLLEDKEEFPLLKRGQSHTLTELALF</sequence>
<gene>
    <name evidence="9" type="ORF">MKW94_001021</name>
</gene>
<feature type="region of interest" description="Disordered" evidence="7">
    <location>
        <begin position="160"/>
        <end position="187"/>
    </location>
</feature>
<dbReference type="EMBL" id="JAJJMA010247114">
    <property type="protein sequence ID" value="MCL7043475.1"/>
    <property type="molecule type" value="Genomic_DNA"/>
</dbReference>
<reference evidence="9" key="1">
    <citation type="submission" date="2022-03" db="EMBL/GenBank/DDBJ databases">
        <title>A functionally conserved STORR gene fusion in Papaver species that diverged 16.8 million years ago.</title>
        <authorList>
            <person name="Catania T."/>
        </authorList>
    </citation>
    <scope>NUCLEOTIDE SEQUENCE</scope>
    <source>
        <strain evidence="9">S-191538</strain>
    </source>
</reference>
<evidence type="ECO:0000256" key="1">
    <source>
        <dbReference type="ARBA" id="ARBA00004123"/>
    </source>
</evidence>
<dbReference type="AlphaFoldDB" id="A0AA41VLF9"/>
<dbReference type="SMART" id="SM00432">
    <property type="entry name" value="MADS"/>
    <property type="match status" value="1"/>
</dbReference>
<dbReference type="Gene3D" id="3.40.1810.10">
    <property type="entry name" value="Transcription factor, MADS-box"/>
    <property type="match status" value="1"/>
</dbReference>
<dbReference type="PROSITE" id="PS50066">
    <property type="entry name" value="MADS_BOX_2"/>
    <property type="match status" value="1"/>
</dbReference>
<keyword evidence="10" id="KW-1185">Reference proteome</keyword>
<dbReference type="GO" id="GO:0046983">
    <property type="term" value="F:protein dimerization activity"/>
    <property type="evidence" value="ECO:0007669"/>
    <property type="project" value="InterPro"/>
</dbReference>
<comment type="caution">
    <text evidence="9">The sequence shown here is derived from an EMBL/GenBank/DDBJ whole genome shotgun (WGS) entry which is preliminary data.</text>
</comment>
<dbReference type="InterPro" id="IPR002100">
    <property type="entry name" value="TF_MADSbox"/>
</dbReference>
<keyword evidence="4" id="KW-0804">Transcription</keyword>
<evidence type="ECO:0000256" key="4">
    <source>
        <dbReference type="ARBA" id="ARBA00023163"/>
    </source>
</evidence>